<keyword evidence="3" id="KW-1185">Reference proteome</keyword>
<proteinExistence type="predicted"/>
<gene>
    <name evidence="2" type="ORF">B0H65DRAFT_511241</name>
</gene>
<accession>A0AAE0J958</accession>
<feature type="chain" id="PRO_5042273071" description="AA1-like domain-containing protein" evidence="1">
    <location>
        <begin position="20"/>
        <end position="518"/>
    </location>
</feature>
<feature type="signal peptide" evidence="1">
    <location>
        <begin position="1"/>
        <end position="19"/>
    </location>
</feature>
<organism evidence="2 3">
    <name type="scientific">Neurospora tetraspora</name>
    <dbReference type="NCBI Taxonomy" id="94610"/>
    <lineage>
        <taxon>Eukaryota</taxon>
        <taxon>Fungi</taxon>
        <taxon>Dikarya</taxon>
        <taxon>Ascomycota</taxon>
        <taxon>Pezizomycotina</taxon>
        <taxon>Sordariomycetes</taxon>
        <taxon>Sordariomycetidae</taxon>
        <taxon>Sordariales</taxon>
        <taxon>Sordariaceae</taxon>
        <taxon>Neurospora</taxon>
    </lineage>
</organism>
<evidence type="ECO:0008006" key="4">
    <source>
        <dbReference type="Google" id="ProtNLM"/>
    </source>
</evidence>
<reference evidence="2" key="2">
    <citation type="submission" date="2023-06" db="EMBL/GenBank/DDBJ databases">
        <authorList>
            <consortium name="Lawrence Berkeley National Laboratory"/>
            <person name="Haridas S."/>
            <person name="Hensen N."/>
            <person name="Bonometti L."/>
            <person name="Westerberg I."/>
            <person name="Brannstrom I.O."/>
            <person name="Guillou S."/>
            <person name="Cros-Aarteil S."/>
            <person name="Calhoun S."/>
            <person name="Kuo A."/>
            <person name="Mondo S."/>
            <person name="Pangilinan J."/>
            <person name="Riley R."/>
            <person name="Labutti K."/>
            <person name="Andreopoulos B."/>
            <person name="Lipzen A."/>
            <person name="Chen C."/>
            <person name="Yanf M."/>
            <person name="Daum C."/>
            <person name="Ng V."/>
            <person name="Clum A."/>
            <person name="Steindorff A."/>
            <person name="Ohm R."/>
            <person name="Martin F."/>
            <person name="Silar P."/>
            <person name="Natvig D."/>
            <person name="Lalanne C."/>
            <person name="Gautier V."/>
            <person name="Ament-Velasquez S.L."/>
            <person name="Kruys A."/>
            <person name="Hutchinson M.I."/>
            <person name="Powell A.J."/>
            <person name="Barry K."/>
            <person name="Miller A.N."/>
            <person name="Grigoriev I.V."/>
            <person name="Debuchy R."/>
            <person name="Gladieux P."/>
            <person name="Thoren M.H."/>
            <person name="Johannesson H."/>
        </authorList>
    </citation>
    <scope>NUCLEOTIDE SEQUENCE</scope>
    <source>
        <strain evidence="2">CBS 560.94</strain>
    </source>
</reference>
<dbReference type="EMBL" id="JAUEPP010000007">
    <property type="protein sequence ID" value="KAK3338938.1"/>
    <property type="molecule type" value="Genomic_DNA"/>
</dbReference>
<protein>
    <recommendedName>
        <fullName evidence="4">AA1-like domain-containing protein</fullName>
    </recommendedName>
</protein>
<dbReference type="AlphaFoldDB" id="A0AAE0J958"/>
<evidence type="ECO:0000313" key="3">
    <source>
        <dbReference type="Proteomes" id="UP001278500"/>
    </source>
</evidence>
<comment type="caution">
    <text evidence="2">The sequence shown here is derived from an EMBL/GenBank/DDBJ whole genome shotgun (WGS) entry which is preliminary data.</text>
</comment>
<name>A0AAE0J958_9PEZI</name>
<dbReference type="RefSeq" id="XP_062678298.1">
    <property type="nucleotide sequence ID" value="XM_062828470.1"/>
</dbReference>
<evidence type="ECO:0000256" key="1">
    <source>
        <dbReference type="SAM" id="SignalP"/>
    </source>
</evidence>
<dbReference type="GeneID" id="87865624"/>
<dbReference type="Proteomes" id="UP001278500">
    <property type="component" value="Unassembled WGS sequence"/>
</dbReference>
<sequence length="518" mass="55761">MAILKSIFLLTFAAASALAQTQPAPGGCTTNSFTIPSWFVHNFTANLAQHHAHYTLVNRATNYTLDISCQAEDGTCLASGPQYGLTFAGAVELKATTAIVHVDEWWYCNDRTTTKAYQSVRQAYDGLHFRASGNASIPLVCDGDGCKTSNPVDLVKGSLSEPVAITPAYAEGPPGHKNPGCGTLSKTPKWTLGTIIFINETGDGPSAIQSQSIQFQVTNEATGHVVGCLNYFLAGPGEDPRLQINCGGGTDRKSRYNIRTDAVFYPRSWKFEINETWYCDDVDSAKPVSITGTGSTTLPLNCSTESTTTYCQADRVSVQGQALSETALAPYSIEDHIPTVDGCTISSVVSPSGVLGNFELDKSTGDDVSSAAISFNVRLNTQNSLFDFPVFVYHDDVKLGDAETWYPGSFGAGEQPLAPKTCSFRYDDKTQEIAIKTDWVCIDIDPEHPVQFSGVATTKLPQLECEQTDYGLARCVSAQGYTWSSPVSNVTWKSLEAGSVYRASDWPIPGRRSGANAG</sequence>
<keyword evidence="1" id="KW-0732">Signal</keyword>
<reference evidence="2" key="1">
    <citation type="journal article" date="2023" name="Mol. Phylogenet. Evol.">
        <title>Genome-scale phylogeny and comparative genomics of the fungal order Sordariales.</title>
        <authorList>
            <person name="Hensen N."/>
            <person name="Bonometti L."/>
            <person name="Westerberg I."/>
            <person name="Brannstrom I.O."/>
            <person name="Guillou S."/>
            <person name="Cros-Aarteil S."/>
            <person name="Calhoun S."/>
            <person name="Haridas S."/>
            <person name="Kuo A."/>
            <person name="Mondo S."/>
            <person name="Pangilinan J."/>
            <person name="Riley R."/>
            <person name="LaButti K."/>
            <person name="Andreopoulos B."/>
            <person name="Lipzen A."/>
            <person name="Chen C."/>
            <person name="Yan M."/>
            <person name="Daum C."/>
            <person name="Ng V."/>
            <person name="Clum A."/>
            <person name="Steindorff A."/>
            <person name="Ohm R.A."/>
            <person name="Martin F."/>
            <person name="Silar P."/>
            <person name="Natvig D.O."/>
            <person name="Lalanne C."/>
            <person name="Gautier V."/>
            <person name="Ament-Velasquez S.L."/>
            <person name="Kruys A."/>
            <person name="Hutchinson M.I."/>
            <person name="Powell A.J."/>
            <person name="Barry K."/>
            <person name="Miller A.N."/>
            <person name="Grigoriev I.V."/>
            <person name="Debuchy R."/>
            <person name="Gladieux P."/>
            <person name="Hiltunen Thoren M."/>
            <person name="Johannesson H."/>
        </authorList>
    </citation>
    <scope>NUCLEOTIDE SEQUENCE</scope>
    <source>
        <strain evidence="2">CBS 560.94</strain>
    </source>
</reference>
<evidence type="ECO:0000313" key="2">
    <source>
        <dbReference type="EMBL" id="KAK3338938.1"/>
    </source>
</evidence>